<gene>
    <name evidence="8" type="ORF">HNQ09_003385</name>
</gene>
<feature type="domain" description="Glycosyltransferase 2-like" evidence="7">
    <location>
        <begin position="10"/>
        <end position="150"/>
    </location>
</feature>
<dbReference type="Gene3D" id="3.90.550.10">
    <property type="entry name" value="Spore Coat Polysaccharide Biosynthesis Protein SpsA, Chain A"/>
    <property type="match status" value="1"/>
</dbReference>
<evidence type="ECO:0000313" key="8">
    <source>
        <dbReference type="EMBL" id="MBB5235921.1"/>
    </source>
</evidence>
<name>A0A7W8GIS8_9DEIO</name>
<keyword evidence="3" id="KW-0328">Glycosyltransferase</keyword>
<dbReference type="AlphaFoldDB" id="A0A7W8GIS8"/>
<proteinExistence type="predicted"/>
<comment type="caution">
    <text evidence="8">The sequence shown here is derived from an EMBL/GenBank/DDBJ whole genome shotgun (WGS) entry which is preliminary data.</text>
</comment>
<accession>A0A7W8GIS8</accession>
<sequence length="372" mass="39576">MPVVPPQTVVAVPARNEAERIGRTVRALAGQVGAGGQPLDGYEVWIVVNNSSDQTAQRAARAIPAGRPVRVVTHTLPPEDANVVGARRAALDLAAARLGGNLDGLIVTTDADSVPAPDWLRHLQAAFGLGADAACGRILLCPQERARLPGPVRRVYLQDAAYRLAAERLTARLNPDPFDPWPRHHQHFGANLALTLRAYRRVGGVPDVPHLEDVALVQGLRRHDLRVRRTPHARVHTSARMSGRVPLGLSTQLAEWHADPAAWRVPGAAEIAALARAEAALKEARQRGWSAALPGRWLAAPADLREALRAPTLGLALEAAHAARFRAGLWQGQHPPVPVARALAELRGQLRAAAPGGGPAAQASGLLSTSSR</sequence>
<dbReference type="PANTHER" id="PTHR43646">
    <property type="entry name" value="GLYCOSYLTRANSFERASE"/>
    <property type="match status" value="1"/>
</dbReference>
<dbReference type="Pfam" id="PF00535">
    <property type="entry name" value="Glycos_transf_2"/>
    <property type="match status" value="1"/>
</dbReference>
<dbReference type="InterPro" id="IPR001173">
    <property type="entry name" value="Glyco_trans_2-like"/>
</dbReference>
<dbReference type="GO" id="GO:0005886">
    <property type="term" value="C:plasma membrane"/>
    <property type="evidence" value="ECO:0007669"/>
    <property type="project" value="UniProtKB-SubCell"/>
</dbReference>
<evidence type="ECO:0000256" key="6">
    <source>
        <dbReference type="SAM" id="MobiDB-lite"/>
    </source>
</evidence>
<keyword evidence="4" id="KW-0808">Transferase</keyword>
<feature type="region of interest" description="Disordered" evidence="6">
    <location>
        <begin position="353"/>
        <end position="372"/>
    </location>
</feature>
<dbReference type="SUPFAM" id="SSF53448">
    <property type="entry name" value="Nucleotide-diphospho-sugar transferases"/>
    <property type="match status" value="1"/>
</dbReference>
<dbReference type="Proteomes" id="UP000525389">
    <property type="component" value="Unassembled WGS sequence"/>
</dbReference>
<reference evidence="8 9" key="1">
    <citation type="submission" date="2020-08" db="EMBL/GenBank/DDBJ databases">
        <title>Genomic Encyclopedia of Type Strains, Phase IV (KMG-IV): sequencing the most valuable type-strain genomes for metagenomic binning, comparative biology and taxonomic classification.</title>
        <authorList>
            <person name="Goeker M."/>
        </authorList>
    </citation>
    <scope>NUCLEOTIDE SEQUENCE [LARGE SCALE GENOMIC DNA]</scope>
    <source>
        <strain evidence="8 9">DSM 101791</strain>
    </source>
</reference>
<evidence type="ECO:0000259" key="7">
    <source>
        <dbReference type="Pfam" id="PF00535"/>
    </source>
</evidence>
<comment type="subcellular location">
    <subcellularLocation>
        <location evidence="1">Cell membrane</location>
    </subcellularLocation>
</comment>
<keyword evidence="2" id="KW-1003">Cell membrane</keyword>
<evidence type="ECO:0000256" key="3">
    <source>
        <dbReference type="ARBA" id="ARBA00022676"/>
    </source>
</evidence>
<organism evidence="8 9">
    <name type="scientific">Deinococcus budaensis</name>
    <dbReference type="NCBI Taxonomy" id="1665626"/>
    <lineage>
        <taxon>Bacteria</taxon>
        <taxon>Thermotogati</taxon>
        <taxon>Deinococcota</taxon>
        <taxon>Deinococci</taxon>
        <taxon>Deinococcales</taxon>
        <taxon>Deinococcaceae</taxon>
        <taxon>Deinococcus</taxon>
    </lineage>
</organism>
<dbReference type="PANTHER" id="PTHR43646:SF2">
    <property type="entry name" value="GLYCOSYLTRANSFERASE 2-LIKE DOMAIN-CONTAINING PROTEIN"/>
    <property type="match status" value="1"/>
</dbReference>
<evidence type="ECO:0000256" key="5">
    <source>
        <dbReference type="ARBA" id="ARBA00023136"/>
    </source>
</evidence>
<evidence type="ECO:0000256" key="4">
    <source>
        <dbReference type="ARBA" id="ARBA00022679"/>
    </source>
</evidence>
<keyword evidence="9" id="KW-1185">Reference proteome</keyword>
<keyword evidence="5" id="KW-0472">Membrane</keyword>
<evidence type="ECO:0000256" key="2">
    <source>
        <dbReference type="ARBA" id="ARBA00022475"/>
    </source>
</evidence>
<protein>
    <recommendedName>
        <fullName evidence="7">Glycosyltransferase 2-like domain-containing protein</fullName>
    </recommendedName>
</protein>
<evidence type="ECO:0000256" key="1">
    <source>
        <dbReference type="ARBA" id="ARBA00004236"/>
    </source>
</evidence>
<dbReference type="InterPro" id="IPR029044">
    <property type="entry name" value="Nucleotide-diphossugar_trans"/>
</dbReference>
<evidence type="ECO:0000313" key="9">
    <source>
        <dbReference type="Proteomes" id="UP000525389"/>
    </source>
</evidence>
<dbReference type="EMBL" id="JACHFN010000017">
    <property type="protein sequence ID" value="MBB5235921.1"/>
    <property type="molecule type" value="Genomic_DNA"/>
</dbReference>
<dbReference type="RefSeq" id="WP_184031530.1">
    <property type="nucleotide sequence ID" value="NZ_JACHFN010000017.1"/>
</dbReference>
<dbReference type="GO" id="GO:0016757">
    <property type="term" value="F:glycosyltransferase activity"/>
    <property type="evidence" value="ECO:0007669"/>
    <property type="project" value="UniProtKB-KW"/>
</dbReference>